<name>A0A061AM98_RHOTO</name>
<gene>
    <name evidence="4" type="ORF">RHTO0S_03e12024g</name>
</gene>
<evidence type="ECO:0000256" key="1">
    <source>
        <dbReference type="SAM" id="MobiDB-lite"/>
    </source>
</evidence>
<dbReference type="InterPro" id="IPR029052">
    <property type="entry name" value="Metallo-depent_PP-like"/>
</dbReference>
<dbReference type="Gene3D" id="3.60.21.70">
    <property type="entry name" value="PhoD-like phosphatase"/>
    <property type="match status" value="1"/>
</dbReference>
<keyword evidence="2" id="KW-0472">Membrane</keyword>
<dbReference type="PANTHER" id="PTHR43606:SF2">
    <property type="entry name" value="ALKALINE PHOSPHATASE FAMILY PROTEIN (AFU_ORTHOLOGUE AFUA_5G03860)"/>
    <property type="match status" value="1"/>
</dbReference>
<dbReference type="Pfam" id="PF09423">
    <property type="entry name" value="PhoD"/>
    <property type="match status" value="1"/>
</dbReference>
<feature type="domain" description="PhoD-like phosphatase metallophosphatase" evidence="3">
    <location>
        <begin position="391"/>
        <end position="624"/>
    </location>
</feature>
<keyword evidence="2" id="KW-1133">Transmembrane helix</keyword>
<dbReference type="AlphaFoldDB" id="A0A061AM98"/>
<dbReference type="InterPro" id="IPR018946">
    <property type="entry name" value="PhoD-like_MPP"/>
</dbReference>
<dbReference type="SUPFAM" id="SSF56300">
    <property type="entry name" value="Metallo-dependent phosphatases"/>
    <property type="match status" value="1"/>
</dbReference>
<reference evidence="4" key="1">
    <citation type="journal article" date="2014" name="Genome Announc.">
        <title>Draft genome sequence of Rhodosporidium toruloides CECT1137, an oleaginous yeast of biotechnological interest.</title>
        <authorList>
            <person name="Morin N."/>
            <person name="Calcas X."/>
            <person name="Devillers H."/>
            <person name="Durrens P."/>
            <person name="Sherman D.J."/>
            <person name="Nicaud J.-M."/>
            <person name="Neuveglise C."/>
        </authorList>
    </citation>
    <scope>NUCLEOTIDE SEQUENCE</scope>
    <source>
        <strain evidence="4">CECT1137</strain>
    </source>
</reference>
<dbReference type="EMBL" id="LK052938">
    <property type="protein sequence ID" value="CDR38676.1"/>
    <property type="molecule type" value="Genomic_DNA"/>
</dbReference>
<organism evidence="4">
    <name type="scientific">Rhodotorula toruloides</name>
    <name type="common">Yeast</name>
    <name type="synonym">Rhodosporidium toruloides</name>
    <dbReference type="NCBI Taxonomy" id="5286"/>
    <lineage>
        <taxon>Eukaryota</taxon>
        <taxon>Fungi</taxon>
        <taxon>Dikarya</taxon>
        <taxon>Basidiomycota</taxon>
        <taxon>Pucciniomycotina</taxon>
        <taxon>Microbotryomycetes</taxon>
        <taxon>Sporidiobolales</taxon>
        <taxon>Sporidiobolaceae</taxon>
        <taxon>Rhodotorula</taxon>
    </lineage>
</organism>
<evidence type="ECO:0000259" key="3">
    <source>
        <dbReference type="Pfam" id="PF09423"/>
    </source>
</evidence>
<proteinExistence type="predicted"/>
<feature type="region of interest" description="Disordered" evidence="1">
    <location>
        <begin position="85"/>
        <end position="168"/>
    </location>
</feature>
<evidence type="ECO:0000256" key="2">
    <source>
        <dbReference type="SAM" id="Phobius"/>
    </source>
</evidence>
<dbReference type="InterPro" id="IPR052900">
    <property type="entry name" value="Phospholipid_Metab_Enz"/>
</dbReference>
<feature type="transmembrane region" description="Helical" evidence="2">
    <location>
        <begin position="6"/>
        <end position="23"/>
    </location>
</feature>
<dbReference type="PANTHER" id="PTHR43606">
    <property type="entry name" value="PHOSPHATASE, PUTATIVE (AFU_ORTHOLOGUE AFUA_6G08710)-RELATED"/>
    <property type="match status" value="1"/>
</dbReference>
<keyword evidence="2" id="KW-0812">Transmembrane</keyword>
<feature type="transmembrane region" description="Helical" evidence="2">
    <location>
        <begin position="30"/>
        <end position="48"/>
    </location>
</feature>
<sequence length="726" mass="80873">MGLSRGVAGLSSALLRTVVYIFLRWIPGRFGPYLIPAFFALYSWYTYFITRAIPRRPSTPAEAALVPKEEAPSFAEVVAGGKPDEEDNVVHEQHPHVKPDPDVPAGASLATGTSGGSLSKRQKKNRKRALNDPLSLLPSASDSEPGSPTSPHLNRRQRLPRNRPLPKTSLGQLVNNLVFGTPTTTSRFLNIVSWSANALLFALATDFIWTPIFGMDHTDLAFVRVGAVSHTSVKLVARIPPSSSLLVQPPIVAGVVPANNSEPAIEGFLPEDEFVGAKVVYRPTKPLGKWIQGPEIRTKEVDDWVSTVKVDGLWASTEYEYRLLRPSLETSHHPAFPHSQHFTTFSDPALSAAGPSSEGTHYVFASSSCIKPGFPYTGPHHKLETKGAKEFLKIAERVGVKFMLFLGDIIYSDVPWYAGKSVERYFKHYRQLFSSPEVKAMVEKIPLISIWDDHEIHNDYDSNVTSPAYAPAKRAFENYIANANHDPLAKDDIHFDFRVGDSAFFVWDTRTYRSDNAKEDDESKTMLGERQKEEFFNWVARVNQTVTWKFVVSSVPLMSLWGHGEDTWAAFLTERDAILDVLEHVPNVIVLSGDRHEFAAASLRNTVTEFSTSPMNMFYLPIRTLSQKHGRGPTGEDALLKYLPDGNTKFTTFEVDTRTANKPVVRVKVYIDGDEAWSVDVLGQPLPRALGRRGADAVEGAVGSLGKGLRELVEWSRAWVRRSWFS</sequence>
<accession>A0A061AM98</accession>
<protein>
    <submittedName>
        <fullName evidence="4">RHTO0S03e12024g1_1</fullName>
    </submittedName>
</protein>
<feature type="compositionally biased region" description="Low complexity" evidence="1">
    <location>
        <begin position="131"/>
        <end position="143"/>
    </location>
</feature>
<feature type="compositionally biased region" description="Basic and acidic residues" evidence="1">
    <location>
        <begin position="88"/>
        <end position="101"/>
    </location>
</feature>
<dbReference type="InterPro" id="IPR038607">
    <property type="entry name" value="PhoD-like_sf"/>
</dbReference>
<evidence type="ECO:0000313" key="4">
    <source>
        <dbReference type="EMBL" id="CDR38676.1"/>
    </source>
</evidence>
<dbReference type="CDD" id="cd07389">
    <property type="entry name" value="MPP_PhoD"/>
    <property type="match status" value="1"/>
</dbReference>
<dbReference type="OrthoDB" id="2100241at2759"/>
<feature type="compositionally biased region" description="Low complexity" evidence="1">
    <location>
        <begin position="105"/>
        <end position="119"/>
    </location>
</feature>